<dbReference type="GO" id="GO:0046983">
    <property type="term" value="F:protein dimerization activity"/>
    <property type="evidence" value="ECO:0007669"/>
    <property type="project" value="InterPro"/>
</dbReference>
<dbReference type="InterPro" id="IPR011712">
    <property type="entry name" value="Sig_transdc_His_kin_sub3_dim/P"/>
</dbReference>
<feature type="transmembrane region" description="Helical" evidence="9">
    <location>
        <begin position="115"/>
        <end position="137"/>
    </location>
</feature>
<evidence type="ECO:0000256" key="7">
    <source>
        <dbReference type="ARBA" id="ARBA00022840"/>
    </source>
</evidence>
<feature type="transmembrane region" description="Helical" evidence="9">
    <location>
        <begin position="144"/>
        <end position="163"/>
    </location>
</feature>
<dbReference type="Pfam" id="PF07730">
    <property type="entry name" value="HisKA_3"/>
    <property type="match status" value="1"/>
</dbReference>
<evidence type="ECO:0000259" key="10">
    <source>
        <dbReference type="Pfam" id="PF07730"/>
    </source>
</evidence>
<evidence type="ECO:0000256" key="2">
    <source>
        <dbReference type="ARBA" id="ARBA00012438"/>
    </source>
</evidence>
<keyword evidence="9" id="KW-0472">Membrane</keyword>
<dbReference type="RefSeq" id="WP_154544604.1">
    <property type="nucleotide sequence ID" value="NZ_VULO01000006.1"/>
</dbReference>
<feature type="transmembrane region" description="Helical" evidence="9">
    <location>
        <begin position="74"/>
        <end position="100"/>
    </location>
</feature>
<name>A0A6N7W7D1_9ACTO</name>
<evidence type="ECO:0000313" key="12">
    <source>
        <dbReference type="Proteomes" id="UP000470875"/>
    </source>
</evidence>
<dbReference type="Gene3D" id="1.20.5.1930">
    <property type="match status" value="1"/>
</dbReference>
<comment type="catalytic activity">
    <reaction evidence="1">
        <text>ATP + protein L-histidine = ADP + protein N-phospho-L-histidine.</text>
        <dbReference type="EC" id="2.7.13.3"/>
    </reaction>
</comment>
<keyword evidence="12" id="KW-1185">Reference proteome</keyword>
<dbReference type="InterPro" id="IPR050482">
    <property type="entry name" value="Sensor_HK_TwoCompSys"/>
</dbReference>
<dbReference type="GO" id="GO:0005524">
    <property type="term" value="F:ATP binding"/>
    <property type="evidence" value="ECO:0007669"/>
    <property type="project" value="UniProtKB-KW"/>
</dbReference>
<keyword evidence="6 11" id="KW-0418">Kinase</keyword>
<keyword evidence="9" id="KW-1133">Transmembrane helix</keyword>
<keyword evidence="9" id="KW-0812">Transmembrane</keyword>
<dbReference type="InterPro" id="IPR036890">
    <property type="entry name" value="HATPase_C_sf"/>
</dbReference>
<dbReference type="EMBL" id="VULO01000006">
    <property type="protein sequence ID" value="MSS84342.1"/>
    <property type="molecule type" value="Genomic_DNA"/>
</dbReference>
<feature type="transmembrane region" description="Helical" evidence="9">
    <location>
        <begin position="45"/>
        <end position="67"/>
    </location>
</feature>
<dbReference type="PANTHER" id="PTHR24421">
    <property type="entry name" value="NITRATE/NITRITE SENSOR PROTEIN NARX-RELATED"/>
    <property type="match status" value="1"/>
</dbReference>
<reference evidence="11 12" key="1">
    <citation type="submission" date="2019-08" db="EMBL/GenBank/DDBJ databases">
        <title>In-depth cultivation of the pig gut microbiome towards novel bacterial diversity and tailored functional studies.</title>
        <authorList>
            <person name="Wylensek D."/>
            <person name="Hitch T.C.A."/>
            <person name="Clavel T."/>
        </authorList>
    </citation>
    <scope>NUCLEOTIDE SEQUENCE [LARGE SCALE GENOMIC DNA]</scope>
    <source>
        <strain evidence="11 12">WB03_NA08</strain>
    </source>
</reference>
<feature type="transmembrane region" description="Helical" evidence="9">
    <location>
        <begin position="20"/>
        <end position="39"/>
    </location>
</feature>
<evidence type="ECO:0000256" key="6">
    <source>
        <dbReference type="ARBA" id="ARBA00022777"/>
    </source>
</evidence>
<evidence type="ECO:0000313" key="11">
    <source>
        <dbReference type="EMBL" id="MSS84342.1"/>
    </source>
</evidence>
<dbReference type="EC" id="2.7.13.3" evidence="2"/>
<accession>A0A6N7W7D1</accession>
<keyword evidence="3" id="KW-0597">Phosphoprotein</keyword>
<protein>
    <recommendedName>
        <fullName evidence="2">histidine kinase</fullName>
        <ecNumber evidence="2">2.7.13.3</ecNumber>
    </recommendedName>
</protein>
<sequence>MRKISRLWRQVDDRPRLRDALIALCYAILGSLFLAFGLFPIWQAVAVFSIGPWGFFALLCGMSVICAARSTYPISALGAGTVLAVVDVLCGGSIGVIVIYSDMVFSAIKYSSDRAVRVLFTCMLSIAVIMGIVFIVFQPANLRIVPVILQYAFIVAIATAWGWNVRSEGIRTRDRLTQDHLRTIQSMQKRIAHDLHDLVANHIAAASLHIEAGRMQVTQSPSQVGNALDQAAKGTHEADRQLRRLIAILNAVEVLETSHEAPTRHQIEELSDRLPLSRTLLWQESSQEKLLDGLSALPDPLQHLTIRVLQELITNASKYGTGNIEITAGSTPSAMLEISVRNYVAKDNHPTSGSGIGLAGARMLLEGTAVTLDSRYQAAHDQWVATIAIPRSYPTRELRNHLHD</sequence>
<evidence type="ECO:0000256" key="4">
    <source>
        <dbReference type="ARBA" id="ARBA00022679"/>
    </source>
</evidence>
<organism evidence="11 12">
    <name type="scientific">Scrofimicrobium canadense</name>
    <dbReference type="NCBI Taxonomy" id="2652290"/>
    <lineage>
        <taxon>Bacteria</taxon>
        <taxon>Bacillati</taxon>
        <taxon>Actinomycetota</taxon>
        <taxon>Actinomycetes</taxon>
        <taxon>Actinomycetales</taxon>
        <taxon>Actinomycetaceae</taxon>
        <taxon>Scrofimicrobium</taxon>
    </lineage>
</organism>
<dbReference type="Proteomes" id="UP000470875">
    <property type="component" value="Unassembled WGS sequence"/>
</dbReference>
<gene>
    <name evidence="11" type="ORF">FYJ24_06105</name>
</gene>
<proteinExistence type="predicted"/>
<evidence type="ECO:0000256" key="1">
    <source>
        <dbReference type="ARBA" id="ARBA00000085"/>
    </source>
</evidence>
<evidence type="ECO:0000256" key="3">
    <source>
        <dbReference type="ARBA" id="ARBA00022553"/>
    </source>
</evidence>
<dbReference type="AlphaFoldDB" id="A0A6N7W7D1"/>
<dbReference type="SUPFAM" id="SSF55874">
    <property type="entry name" value="ATPase domain of HSP90 chaperone/DNA topoisomerase II/histidine kinase"/>
    <property type="match status" value="1"/>
</dbReference>
<comment type="caution">
    <text evidence="11">The sequence shown here is derived from an EMBL/GenBank/DDBJ whole genome shotgun (WGS) entry which is preliminary data.</text>
</comment>
<dbReference type="Gene3D" id="3.30.565.10">
    <property type="entry name" value="Histidine kinase-like ATPase, C-terminal domain"/>
    <property type="match status" value="1"/>
</dbReference>
<evidence type="ECO:0000256" key="9">
    <source>
        <dbReference type="SAM" id="Phobius"/>
    </source>
</evidence>
<keyword evidence="5" id="KW-0547">Nucleotide-binding</keyword>
<keyword evidence="7" id="KW-0067">ATP-binding</keyword>
<dbReference type="GO" id="GO:0016020">
    <property type="term" value="C:membrane"/>
    <property type="evidence" value="ECO:0007669"/>
    <property type="project" value="InterPro"/>
</dbReference>
<evidence type="ECO:0000256" key="5">
    <source>
        <dbReference type="ARBA" id="ARBA00022741"/>
    </source>
</evidence>
<feature type="domain" description="Signal transduction histidine kinase subgroup 3 dimerisation and phosphoacceptor" evidence="10">
    <location>
        <begin position="189"/>
        <end position="249"/>
    </location>
</feature>
<keyword evidence="4" id="KW-0808">Transferase</keyword>
<evidence type="ECO:0000256" key="8">
    <source>
        <dbReference type="ARBA" id="ARBA00023012"/>
    </source>
</evidence>
<dbReference type="GO" id="GO:0000155">
    <property type="term" value="F:phosphorelay sensor kinase activity"/>
    <property type="evidence" value="ECO:0007669"/>
    <property type="project" value="InterPro"/>
</dbReference>
<dbReference type="PANTHER" id="PTHR24421:SF10">
    <property type="entry name" value="NITRATE_NITRITE SENSOR PROTEIN NARQ"/>
    <property type="match status" value="1"/>
</dbReference>
<keyword evidence="8" id="KW-0902">Two-component regulatory system</keyword>